<keyword evidence="2" id="KW-1185">Reference proteome</keyword>
<organism evidence="1 2">
    <name type="scientific">Shewanella mangrovi</name>
    <dbReference type="NCBI Taxonomy" id="1515746"/>
    <lineage>
        <taxon>Bacteria</taxon>
        <taxon>Pseudomonadati</taxon>
        <taxon>Pseudomonadota</taxon>
        <taxon>Gammaproteobacteria</taxon>
        <taxon>Alteromonadales</taxon>
        <taxon>Shewanellaceae</taxon>
        <taxon>Shewanella</taxon>
    </lineage>
</organism>
<proteinExistence type="predicted"/>
<dbReference type="OrthoDB" id="6265413at2"/>
<dbReference type="eggNOG" id="ENOG503161V">
    <property type="taxonomic scope" value="Bacteria"/>
</dbReference>
<protein>
    <submittedName>
        <fullName evidence="1">Uncharacterized protein</fullName>
    </submittedName>
</protein>
<reference evidence="1 2" key="1">
    <citation type="submission" date="2014-06" db="EMBL/GenBank/DDBJ databases">
        <title>Shewanella sp. YQH10.</title>
        <authorList>
            <person name="Liu Y."/>
            <person name="Zeng R."/>
        </authorList>
    </citation>
    <scope>NUCLEOTIDE SEQUENCE [LARGE SCALE GENOMIC DNA]</scope>
    <source>
        <strain evidence="1 2">YQH10</strain>
    </source>
</reference>
<evidence type="ECO:0000313" key="2">
    <source>
        <dbReference type="Proteomes" id="UP000029264"/>
    </source>
</evidence>
<name>A0A094J860_9GAMM</name>
<comment type="caution">
    <text evidence="1">The sequence shown here is derived from an EMBL/GenBank/DDBJ whole genome shotgun (WGS) entry which is preliminary data.</text>
</comment>
<dbReference type="AlphaFoldDB" id="A0A094J860"/>
<dbReference type="RefSeq" id="WP_037445512.1">
    <property type="nucleotide sequence ID" value="NZ_JPEO01000023.1"/>
</dbReference>
<dbReference type="Proteomes" id="UP000029264">
    <property type="component" value="Unassembled WGS sequence"/>
</dbReference>
<accession>A0A094J860</accession>
<sequence length="116" mass="13223">MKGWLLIAVVVGVIYYLATRTDKLDEPIAHTEAMLNKIERKLDAMTGTQIIRIDKKKAQLRASIGERLSDAELQELDKVLSSPDSFHDFKDEYCQANVLSHPVFSRDNLEFICDNL</sequence>
<evidence type="ECO:0000313" key="1">
    <source>
        <dbReference type="EMBL" id="KFZ36125.1"/>
    </source>
</evidence>
<gene>
    <name evidence="1" type="ORF">HR45_17815</name>
</gene>
<dbReference type="EMBL" id="JPEO01000023">
    <property type="protein sequence ID" value="KFZ36125.1"/>
    <property type="molecule type" value="Genomic_DNA"/>
</dbReference>